<dbReference type="PANTHER" id="PTHR33221">
    <property type="entry name" value="WINGED HELIX-TURN-HELIX TRANSCRIPTIONAL REGULATOR, RRF2 FAMILY"/>
    <property type="match status" value="1"/>
</dbReference>
<dbReference type="Gene3D" id="1.10.10.10">
    <property type="entry name" value="Winged helix-like DNA-binding domain superfamily/Winged helix DNA-binding domain"/>
    <property type="match status" value="1"/>
</dbReference>
<evidence type="ECO:0000256" key="1">
    <source>
        <dbReference type="ARBA" id="ARBA00023125"/>
    </source>
</evidence>
<dbReference type="PROSITE" id="PS51197">
    <property type="entry name" value="HTH_RRF2_2"/>
    <property type="match status" value="1"/>
</dbReference>
<comment type="caution">
    <text evidence="2">The sequence shown here is derived from an EMBL/GenBank/DDBJ whole genome shotgun (WGS) entry which is preliminary data.</text>
</comment>
<reference evidence="3" key="1">
    <citation type="submission" date="2023-07" db="EMBL/GenBank/DDBJ databases">
        <authorList>
            <person name="Colorado M.A."/>
            <person name="Villamil L.M."/>
            <person name="Melo J.F."/>
            <person name="Rodriguez J.A."/>
            <person name="Ruiz R.Y."/>
        </authorList>
    </citation>
    <scope>NUCLEOTIDE SEQUENCE [LARGE SCALE GENOMIC DNA]</scope>
    <source>
        <strain evidence="3">C33</strain>
    </source>
</reference>
<dbReference type="Pfam" id="PF02082">
    <property type="entry name" value="Rrf2"/>
    <property type="match status" value="1"/>
</dbReference>
<dbReference type="Proteomes" id="UP001279681">
    <property type="component" value="Unassembled WGS sequence"/>
</dbReference>
<dbReference type="InterPro" id="IPR000944">
    <property type="entry name" value="Tscrpt_reg_Rrf2"/>
</dbReference>
<name>A0ABU4WBS8_9FUSO</name>
<gene>
    <name evidence="2" type="ORF">RFV38_08265</name>
</gene>
<proteinExistence type="predicted"/>
<dbReference type="RefSeq" id="WP_320313888.1">
    <property type="nucleotide sequence ID" value="NZ_JAVIKH010000010.1"/>
</dbReference>
<organism evidence="2 3">
    <name type="scientific">Candidatus Cetobacterium colombiensis</name>
    <dbReference type="NCBI Taxonomy" id="3073100"/>
    <lineage>
        <taxon>Bacteria</taxon>
        <taxon>Fusobacteriati</taxon>
        <taxon>Fusobacteriota</taxon>
        <taxon>Fusobacteriia</taxon>
        <taxon>Fusobacteriales</taxon>
        <taxon>Fusobacteriaceae</taxon>
        <taxon>Cetobacterium</taxon>
    </lineage>
</organism>
<dbReference type="SUPFAM" id="SSF46785">
    <property type="entry name" value="Winged helix' DNA-binding domain"/>
    <property type="match status" value="1"/>
</dbReference>
<dbReference type="PANTHER" id="PTHR33221:SF5">
    <property type="entry name" value="HTH-TYPE TRANSCRIPTIONAL REGULATOR ISCR"/>
    <property type="match status" value="1"/>
</dbReference>
<dbReference type="InterPro" id="IPR036390">
    <property type="entry name" value="WH_DNA-bd_sf"/>
</dbReference>
<evidence type="ECO:0000313" key="2">
    <source>
        <dbReference type="EMBL" id="MDX8336487.1"/>
    </source>
</evidence>
<sequence>MKISTKVRYGVKALVYIAEASQKGNLARIKEISESEDISVQYLEQILFKLKNENIIQGKRGPNGGYKLSMQPEDITLHELYKILDDEVKVIDCNENNKTKNCSCVDDECSTTCIWSKLDIAMTKILEDTTLAELIKNKDMI</sequence>
<keyword evidence="3" id="KW-1185">Reference proteome</keyword>
<dbReference type="InterPro" id="IPR036388">
    <property type="entry name" value="WH-like_DNA-bd_sf"/>
</dbReference>
<dbReference type="EMBL" id="JAVIKH010000010">
    <property type="protein sequence ID" value="MDX8336487.1"/>
    <property type="molecule type" value="Genomic_DNA"/>
</dbReference>
<evidence type="ECO:0000313" key="3">
    <source>
        <dbReference type="Proteomes" id="UP001279681"/>
    </source>
</evidence>
<accession>A0ABU4WBS8</accession>
<protein>
    <submittedName>
        <fullName evidence="2">Rrf2 family transcriptional regulator</fullName>
    </submittedName>
</protein>
<keyword evidence="1" id="KW-0238">DNA-binding</keyword>
<dbReference type="NCBIfam" id="TIGR00738">
    <property type="entry name" value="rrf2_super"/>
    <property type="match status" value="1"/>
</dbReference>